<dbReference type="PANTHER" id="PTHR35894:SF5">
    <property type="entry name" value="MU-LIKE PROPHAGE FLUMU DNA TRANSPOSITION PROTEIN B"/>
    <property type="match status" value="1"/>
</dbReference>
<evidence type="ECO:0000256" key="1">
    <source>
        <dbReference type="SAM" id="Phobius"/>
    </source>
</evidence>
<protein>
    <submittedName>
        <fullName evidence="3">DamX protein</fullName>
    </submittedName>
</protein>
<dbReference type="PROSITE" id="PS51724">
    <property type="entry name" value="SPOR"/>
    <property type="match status" value="1"/>
</dbReference>
<dbReference type="InterPro" id="IPR049945">
    <property type="entry name" value="AAA_22"/>
</dbReference>
<keyword evidence="4" id="KW-1185">Reference proteome</keyword>
<dbReference type="GO" id="GO:0016887">
    <property type="term" value="F:ATP hydrolysis activity"/>
    <property type="evidence" value="ECO:0007669"/>
    <property type="project" value="InterPro"/>
</dbReference>
<feature type="domain" description="SPOR" evidence="2">
    <location>
        <begin position="400"/>
        <end position="475"/>
    </location>
</feature>
<dbReference type="Gene3D" id="3.40.50.300">
    <property type="entry name" value="P-loop containing nucleotide triphosphate hydrolases"/>
    <property type="match status" value="1"/>
</dbReference>
<dbReference type="AlphaFoldDB" id="A0A4R6P4Y0"/>
<dbReference type="InterPro" id="IPR052026">
    <property type="entry name" value="ExeA_AAA_ATPase_DNA-bind"/>
</dbReference>
<dbReference type="GO" id="GO:0042834">
    <property type="term" value="F:peptidoglycan binding"/>
    <property type="evidence" value="ECO:0007669"/>
    <property type="project" value="InterPro"/>
</dbReference>
<reference evidence="3 4" key="1">
    <citation type="submission" date="2019-03" db="EMBL/GenBank/DDBJ databases">
        <title>Freshwater and sediment microbial communities from various areas in North America, analyzing microbe dynamics in response to fracking.</title>
        <authorList>
            <person name="Lamendella R."/>
        </authorList>
    </citation>
    <scope>NUCLEOTIDE SEQUENCE [LARGE SCALE GENOMIC DNA]</scope>
    <source>
        <strain evidence="3 4">18_TX</strain>
    </source>
</reference>
<dbReference type="Proteomes" id="UP000295531">
    <property type="component" value="Unassembled WGS sequence"/>
</dbReference>
<accession>A0A4R6P4Y0</accession>
<organism evidence="3 4">
    <name type="scientific">Idiomarina aquatica</name>
    <dbReference type="NCBI Taxonomy" id="1327752"/>
    <lineage>
        <taxon>Bacteria</taxon>
        <taxon>Pseudomonadati</taxon>
        <taxon>Pseudomonadota</taxon>
        <taxon>Gammaproteobacteria</taxon>
        <taxon>Alteromonadales</taxon>
        <taxon>Idiomarinaceae</taxon>
        <taxon>Idiomarina</taxon>
    </lineage>
</organism>
<dbReference type="InterPro" id="IPR027417">
    <property type="entry name" value="P-loop_NTPase"/>
</dbReference>
<dbReference type="SUPFAM" id="SSF52540">
    <property type="entry name" value="P-loop containing nucleoside triphosphate hydrolases"/>
    <property type="match status" value="1"/>
</dbReference>
<comment type="caution">
    <text evidence="3">The sequence shown here is derived from an EMBL/GenBank/DDBJ whole genome shotgun (WGS) entry which is preliminary data.</text>
</comment>
<keyword evidence="1" id="KW-1133">Transmembrane helix</keyword>
<gene>
    <name evidence="3" type="ORF">DEU29_11120</name>
</gene>
<sequence length="489" mass="54239">MQALAQQQIVAAPVKVKTSQQQIIDQIHHHCQQTDTVIMLHGSDGSGKTTIAELFLEQASNYAECAFITVNERSTPDRLRAQILNQLFGTISLSDETLSRQIQRQTPLKHAVIVIDNGEQLSESFLAECVAAINQLSAVGQKVSIIIAADSRWAYQQKPAPHLRLQGPVMVEVQPLNKDEQVQFVQALLPERLQRLWNFDRIHQFLSTINGYPGEIQQRLQLALATQAQRYKEDTAPADSAIDEPDDDHVKLSQTHEQNKGSGIKLGYIIAVAMLISLAVVGFINKEQLTDWFSQTQSVPATAESPESAPEPVKAEAPQAPVELPSFEPLAEQSLALMPEDLAISYREALDDLNRVAAAENDPRELELGLIKEPKLAEAETVEPAAAPPQRALQTDQVMAADPQHFALQIAIITTERLLTEFRNDYDLTESTSVYQREDGRYVIIYGNYASLQQARDATSELPQAVQQMEPWAKSFAAMQTEIAAPVQQ</sequence>
<dbReference type="RefSeq" id="WP_133539999.1">
    <property type="nucleotide sequence ID" value="NZ_SNXI01000011.1"/>
</dbReference>
<name>A0A4R6P4Y0_9GAMM</name>
<proteinExistence type="predicted"/>
<evidence type="ECO:0000313" key="3">
    <source>
        <dbReference type="EMBL" id="TDP32080.1"/>
    </source>
</evidence>
<dbReference type="EMBL" id="SNXI01000011">
    <property type="protein sequence ID" value="TDP32080.1"/>
    <property type="molecule type" value="Genomic_DNA"/>
</dbReference>
<dbReference type="Pfam" id="PF13401">
    <property type="entry name" value="AAA_22"/>
    <property type="match status" value="1"/>
</dbReference>
<dbReference type="InterPro" id="IPR036680">
    <property type="entry name" value="SPOR-like_sf"/>
</dbReference>
<dbReference type="PANTHER" id="PTHR35894">
    <property type="entry name" value="GENERAL SECRETION PATHWAY PROTEIN A-RELATED"/>
    <property type="match status" value="1"/>
</dbReference>
<evidence type="ECO:0000259" key="2">
    <source>
        <dbReference type="PROSITE" id="PS51724"/>
    </source>
</evidence>
<dbReference type="InterPro" id="IPR007730">
    <property type="entry name" value="SPOR-like_dom"/>
</dbReference>
<evidence type="ECO:0000313" key="4">
    <source>
        <dbReference type="Proteomes" id="UP000295531"/>
    </source>
</evidence>
<dbReference type="Pfam" id="PF05036">
    <property type="entry name" value="SPOR"/>
    <property type="match status" value="1"/>
</dbReference>
<dbReference type="Gene3D" id="3.30.70.1070">
    <property type="entry name" value="Sporulation related repeat"/>
    <property type="match status" value="1"/>
</dbReference>
<keyword evidence="1" id="KW-0812">Transmembrane</keyword>
<keyword evidence="1" id="KW-0472">Membrane</keyword>
<dbReference type="OrthoDB" id="6189127at2"/>
<feature type="transmembrane region" description="Helical" evidence="1">
    <location>
        <begin position="266"/>
        <end position="284"/>
    </location>
</feature>